<feature type="compositionally biased region" description="Low complexity" evidence="9">
    <location>
        <begin position="723"/>
        <end position="732"/>
    </location>
</feature>
<protein>
    <recommendedName>
        <fullName evidence="10">BHLH domain-containing protein</fullName>
    </recommendedName>
</protein>
<keyword evidence="12" id="KW-1185">Reference proteome</keyword>
<keyword evidence="7" id="KW-0804">Transcription</keyword>
<dbReference type="GO" id="GO:0000978">
    <property type="term" value="F:RNA polymerase II cis-regulatory region sequence-specific DNA binding"/>
    <property type="evidence" value="ECO:0007669"/>
    <property type="project" value="TreeGrafter"/>
</dbReference>
<keyword evidence="8" id="KW-0539">Nucleus</keyword>
<evidence type="ECO:0000313" key="11">
    <source>
        <dbReference type="EMBL" id="RMX56509.1"/>
    </source>
</evidence>
<evidence type="ECO:0000256" key="7">
    <source>
        <dbReference type="ARBA" id="ARBA00023163"/>
    </source>
</evidence>
<accession>A0A3M6USD8</accession>
<feature type="region of interest" description="Disordered" evidence="9">
    <location>
        <begin position="54"/>
        <end position="73"/>
    </location>
</feature>
<feature type="compositionally biased region" description="Polar residues" evidence="9">
    <location>
        <begin position="57"/>
        <end position="73"/>
    </location>
</feature>
<feature type="domain" description="BHLH" evidence="10">
    <location>
        <begin position="468"/>
        <end position="519"/>
    </location>
</feature>
<feature type="compositionally biased region" description="Low complexity" evidence="9">
    <location>
        <begin position="741"/>
        <end position="753"/>
    </location>
</feature>
<feature type="compositionally biased region" description="Polar residues" evidence="9">
    <location>
        <begin position="228"/>
        <end position="237"/>
    </location>
</feature>
<keyword evidence="2" id="KW-0217">Developmental protein</keyword>
<dbReference type="GO" id="GO:0046983">
    <property type="term" value="F:protein dimerization activity"/>
    <property type="evidence" value="ECO:0007669"/>
    <property type="project" value="InterPro"/>
</dbReference>
<evidence type="ECO:0000256" key="1">
    <source>
        <dbReference type="ARBA" id="ARBA00004123"/>
    </source>
</evidence>
<feature type="region of interest" description="Disordered" evidence="9">
    <location>
        <begin position="723"/>
        <end position="785"/>
    </location>
</feature>
<evidence type="ECO:0000256" key="5">
    <source>
        <dbReference type="ARBA" id="ARBA00023015"/>
    </source>
</evidence>
<dbReference type="CDD" id="cd18908">
    <property type="entry name" value="bHLH_SOHLH1_2"/>
    <property type="match status" value="1"/>
</dbReference>
<dbReference type="SMART" id="SM00353">
    <property type="entry name" value="HLH"/>
    <property type="match status" value="1"/>
</dbReference>
<evidence type="ECO:0000256" key="4">
    <source>
        <dbReference type="ARBA" id="ARBA00022871"/>
    </source>
</evidence>
<proteinExistence type="predicted"/>
<feature type="region of interest" description="Disordered" evidence="9">
    <location>
        <begin position="210"/>
        <end position="237"/>
    </location>
</feature>
<dbReference type="OMA" id="CHNENST"/>
<evidence type="ECO:0000256" key="8">
    <source>
        <dbReference type="ARBA" id="ARBA00023242"/>
    </source>
</evidence>
<dbReference type="Pfam" id="PF00010">
    <property type="entry name" value="HLH"/>
    <property type="match status" value="1"/>
</dbReference>
<dbReference type="InterPro" id="IPR039583">
    <property type="entry name" value="TCFL5/SOLH1/2"/>
</dbReference>
<evidence type="ECO:0000256" key="6">
    <source>
        <dbReference type="ARBA" id="ARBA00023125"/>
    </source>
</evidence>
<keyword evidence="3" id="KW-0221">Differentiation</keyword>
<evidence type="ECO:0000256" key="9">
    <source>
        <dbReference type="SAM" id="MobiDB-lite"/>
    </source>
</evidence>
<dbReference type="EMBL" id="RCHS01000829">
    <property type="protein sequence ID" value="RMX56509.1"/>
    <property type="molecule type" value="Genomic_DNA"/>
</dbReference>
<dbReference type="OrthoDB" id="5966556at2759"/>
<name>A0A3M6USD8_POCDA</name>
<dbReference type="Gene3D" id="4.10.280.10">
    <property type="entry name" value="Helix-loop-helix DNA-binding domain"/>
    <property type="match status" value="1"/>
</dbReference>
<evidence type="ECO:0000256" key="3">
    <source>
        <dbReference type="ARBA" id="ARBA00022782"/>
    </source>
</evidence>
<evidence type="ECO:0000259" key="10">
    <source>
        <dbReference type="PROSITE" id="PS50888"/>
    </source>
</evidence>
<dbReference type="GO" id="GO:0007283">
    <property type="term" value="P:spermatogenesis"/>
    <property type="evidence" value="ECO:0007669"/>
    <property type="project" value="UniProtKB-KW"/>
</dbReference>
<dbReference type="GO" id="GO:0030154">
    <property type="term" value="P:cell differentiation"/>
    <property type="evidence" value="ECO:0007669"/>
    <property type="project" value="UniProtKB-KW"/>
</dbReference>
<feature type="region of interest" description="Disordered" evidence="9">
    <location>
        <begin position="420"/>
        <end position="445"/>
    </location>
</feature>
<sequence>MSVVRRKLFEEGSNSWTSDQTIAERPNNEAVENERTEIVEYTVVNEGDVALKEPSVETPNGLKTPQENMFRPTTPSCFEKDREKKLLIIDEAEDETVRKGWAEKQTLKGIQVVTCHCTNLISVCTKETFLLIFLDISSVAGNAKKIVSTIRYNPNSLNRSTAIIGLTQEGDKEDFSYHEINDVIQLPVTDERVNQVLLKWAGHKSCEGMPLTPESPEGNIHSAGPKSLGTTKENTEENLSSIIKYSTSQPIQQNCSSRVSQADNSNGTLESFCKVSTLHNNQSGPTYQQLCHNGQYIPVSRSGFADPSQNNQVTDDNRLHLQNSNVAAPQNFLLGGNQIQSQPHSSLILQRSAADHMLTQEDHVSVHIPPNAVNTVCPEHYNHIYYNIPPTNQNRPNTIPPHFVAINSSTCVQNPAGLTSQAAPKADHSVVTTQSSPDREGGKIVGSPAYMISGQLGSKDMKITLLHDDLSKHSSKERIRRERIKESCDQLRFLLPSVAGKKSDMASILEMTVKYVRMIKERLPPAVLQEISQNIADTTATLPRKRTRDLSANIKQTRPRLTPPANIREGPPRLPHPLPPFYMTPAPFQGKAPTIVTTTGPMYVPHLHIRPGHEHTQIPLQQHQIHQADPASFRLATSPPSAFNSCHNENSTRGTNTFQHQPGHEHVMINPHQDYNATHSSFHSKHIFHGNHPPIPPVPGHSYDMPQQWSFLKLPPIGNIFHSLSSSNSSQESGKHDPCESGRSTSTDSSSMTPPLWESSGNLVSAGRQDHTHIDSPVMFKGTSM</sequence>
<keyword evidence="4" id="KW-0744">Spermatogenesis</keyword>
<dbReference type="GO" id="GO:0005634">
    <property type="term" value="C:nucleus"/>
    <property type="evidence" value="ECO:0007669"/>
    <property type="project" value="UniProtKB-SubCell"/>
</dbReference>
<keyword evidence="6" id="KW-0238">DNA-binding</keyword>
<evidence type="ECO:0000256" key="2">
    <source>
        <dbReference type="ARBA" id="ARBA00022473"/>
    </source>
</evidence>
<dbReference type="PROSITE" id="PS50888">
    <property type="entry name" value="BHLH"/>
    <property type="match status" value="1"/>
</dbReference>
<dbReference type="Proteomes" id="UP000275408">
    <property type="component" value="Unassembled WGS sequence"/>
</dbReference>
<keyword evidence="5" id="KW-0805">Transcription regulation</keyword>
<comment type="subcellular location">
    <subcellularLocation>
        <location evidence="1">Nucleus</location>
    </subcellularLocation>
</comment>
<dbReference type="InterPro" id="IPR036638">
    <property type="entry name" value="HLH_DNA-bd_sf"/>
</dbReference>
<dbReference type="GO" id="GO:0000981">
    <property type="term" value="F:DNA-binding transcription factor activity, RNA polymerase II-specific"/>
    <property type="evidence" value="ECO:0007669"/>
    <property type="project" value="TreeGrafter"/>
</dbReference>
<organism evidence="11 12">
    <name type="scientific">Pocillopora damicornis</name>
    <name type="common">Cauliflower coral</name>
    <name type="synonym">Millepora damicornis</name>
    <dbReference type="NCBI Taxonomy" id="46731"/>
    <lineage>
        <taxon>Eukaryota</taxon>
        <taxon>Metazoa</taxon>
        <taxon>Cnidaria</taxon>
        <taxon>Anthozoa</taxon>
        <taxon>Hexacorallia</taxon>
        <taxon>Scleractinia</taxon>
        <taxon>Astrocoeniina</taxon>
        <taxon>Pocilloporidae</taxon>
        <taxon>Pocillopora</taxon>
    </lineage>
</organism>
<gene>
    <name evidence="11" type="ORF">pdam_00021157</name>
</gene>
<dbReference type="InterPro" id="IPR011598">
    <property type="entry name" value="bHLH_dom"/>
</dbReference>
<reference evidence="11 12" key="1">
    <citation type="journal article" date="2018" name="Sci. Rep.">
        <title>Comparative analysis of the Pocillopora damicornis genome highlights role of immune system in coral evolution.</title>
        <authorList>
            <person name="Cunning R."/>
            <person name="Bay R.A."/>
            <person name="Gillette P."/>
            <person name="Baker A.C."/>
            <person name="Traylor-Knowles N."/>
        </authorList>
    </citation>
    <scope>NUCLEOTIDE SEQUENCE [LARGE SCALE GENOMIC DNA]</scope>
    <source>
        <strain evidence="11">RSMAS</strain>
        <tissue evidence="11">Whole animal</tissue>
    </source>
</reference>
<dbReference type="PANTHER" id="PTHR15402:SF4">
    <property type="entry name" value="SPERMATOGENESIS- AND OOGENESIS-SPECIFIC BASIC HELIX-LOOP-HELIX-CONTAINING PROTEIN 1"/>
    <property type="match status" value="1"/>
</dbReference>
<dbReference type="SUPFAM" id="SSF47459">
    <property type="entry name" value="HLH, helix-loop-helix DNA-binding domain"/>
    <property type="match status" value="1"/>
</dbReference>
<comment type="caution">
    <text evidence="11">The sequence shown here is derived from an EMBL/GenBank/DDBJ whole genome shotgun (WGS) entry which is preliminary data.</text>
</comment>
<dbReference type="AlphaFoldDB" id="A0A3M6USD8"/>
<evidence type="ECO:0000313" key="12">
    <source>
        <dbReference type="Proteomes" id="UP000275408"/>
    </source>
</evidence>
<dbReference type="PANTHER" id="PTHR15402">
    <property type="entry name" value="TRANSCRIPTION FACTOR-LIKE 5 PROTEIN"/>
    <property type="match status" value="1"/>
</dbReference>